<comment type="caution">
    <text evidence="2">The sequence shown here is derived from an EMBL/GenBank/DDBJ whole genome shotgun (WGS) entry which is preliminary data.</text>
</comment>
<reference evidence="3" key="1">
    <citation type="journal article" date="2019" name="Int. J. Syst. Evol. Microbiol.">
        <title>The Global Catalogue of Microorganisms (GCM) 10K type strain sequencing project: providing services to taxonomists for standard genome sequencing and annotation.</title>
        <authorList>
            <consortium name="The Broad Institute Genomics Platform"/>
            <consortium name="The Broad Institute Genome Sequencing Center for Infectious Disease"/>
            <person name="Wu L."/>
            <person name="Ma J."/>
        </authorList>
    </citation>
    <scope>NUCLEOTIDE SEQUENCE [LARGE SCALE GENOMIC DNA]</scope>
    <source>
        <strain evidence="3">JCM 4147</strain>
    </source>
</reference>
<evidence type="ECO:0000313" key="2">
    <source>
        <dbReference type="EMBL" id="MFC5914452.1"/>
    </source>
</evidence>
<feature type="compositionally biased region" description="Low complexity" evidence="1">
    <location>
        <begin position="120"/>
        <end position="130"/>
    </location>
</feature>
<name>A0ABW1GLF5_9ACTN</name>
<dbReference type="EMBL" id="JBHSPU010000013">
    <property type="protein sequence ID" value="MFC5914452.1"/>
    <property type="molecule type" value="Genomic_DNA"/>
</dbReference>
<feature type="region of interest" description="Disordered" evidence="1">
    <location>
        <begin position="111"/>
        <end position="139"/>
    </location>
</feature>
<evidence type="ECO:0000256" key="1">
    <source>
        <dbReference type="SAM" id="MobiDB-lite"/>
    </source>
</evidence>
<dbReference type="Proteomes" id="UP001596200">
    <property type="component" value="Unassembled WGS sequence"/>
</dbReference>
<organism evidence="2 3">
    <name type="scientific">Streptomyces pulveraceus</name>
    <dbReference type="NCBI Taxonomy" id="68258"/>
    <lineage>
        <taxon>Bacteria</taxon>
        <taxon>Bacillati</taxon>
        <taxon>Actinomycetota</taxon>
        <taxon>Actinomycetes</taxon>
        <taxon>Kitasatosporales</taxon>
        <taxon>Streptomycetaceae</taxon>
        <taxon>Streptomyces</taxon>
    </lineage>
</organism>
<gene>
    <name evidence="2" type="ORF">ACFP1B_13570</name>
</gene>
<protein>
    <submittedName>
        <fullName evidence="2">Uncharacterized protein</fullName>
    </submittedName>
</protein>
<proteinExistence type="predicted"/>
<dbReference type="RefSeq" id="WP_344514830.1">
    <property type="nucleotide sequence ID" value="NZ_BAAATU010000031.1"/>
</dbReference>
<keyword evidence="3" id="KW-1185">Reference proteome</keyword>
<accession>A0ABW1GLF5</accession>
<evidence type="ECO:0000313" key="3">
    <source>
        <dbReference type="Proteomes" id="UP001596200"/>
    </source>
</evidence>
<sequence>MSALGTKTAVDMLAARGITLTAHPSGSALDTIVRLIEEAAASVDEVQHQLLAHAESASRTLDRITSGRDTVHQAATDGLLQFTGVSIDMLVARRGEGIRMLRMLTNSYADLRTSPERGSPRQAPAMAQAPSPAPRRSRA</sequence>